<evidence type="ECO:0000256" key="4">
    <source>
        <dbReference type="ARBA" id="ARBA00022729"/>
    </source>
</evidence>
<reference evidence="11 12" key="1">
    <citation type="submission" date="2017-07" db="EMBL/GenBank/DDBJ databases">
        <title>Genome sequence of the Sordaria macrospora wild type strain R19027.</title>
        <authorList>
            <person name="Nowrousian M."/>
            <person name="Teichert I."/>
            <person name="Kueck U."/>
        </authorList>
    </citation>
    <scope>NUCLEOTIDE SEQUENCE [LARGE SCALE GENOMIC DNA]</scope>
    <source>
        <strain evidence="11 12">R19027</strain>
        <tissue evidence="11">Mycelium</tissue>
    </source>
</reference>
<evidence type="ECO:0000256" key="3">
    <source>
        <dbReference type="ARBA" id="ARBA00012780"/>
    </source>
</evidence>
<feature type="domain" description="Cell wall protein YJL171C/Tos1 C-terminal" evidence="9">
    <location>
        <begin position="124"/>
        <end position="248"/>
    </location>
</feature>
<feature type="chain" id="PRO_5035750462" description="glucan endo-1,3-beta-D-glucosidase" evidence="8">
    <location>
        <begin position="24"/>
        <end position="324"/>
    </location>
</feature>
<dbReference type="GO" id="GO:0042973">
    <property type="term" value="F:glucan endo-1,3-beta-D-glucosidase activity"/>
    <property type="evidence" value="ECO:0007669"/>
    <property type="project" value="UniProtKB-EC"/>
</dbReference>
<keyword evidence="4 8" id="KW-0732">Signal</keyword>
<dbReference type="PANTHER" id="PTHR31737">
    <property type="entry name" value="PROTEIN TOS1"/>
    <property type="match status" value="1"/>
</dbReference>
<accession>A0A8S8ZRF1</accession>
<evidence type="ECO:0000256" key="5">
    <source>
        <dbReference type="ARBA" id="ARBA00022801"/>
    </source>
</evidence>
<evidence type="ECO:0000256" key="8">
    <source>
        <dbReference type="SAM" id="SignalP"/>
    </source>
</evidence>
<dbReference type="OMA" id="TGECRFA"/>
<gene>
    <name evidence="11" type="ORF">SMACR_08058</name>
</gene>
<keyword evidence="7" id="KW-0961">Cell wall biogenesis/degradation</keyword>
<evidence type="ECO:0000256" key="2">
    <source>
        <dbReference type="ARBA" id="ARBA00006055"/>
    </source>
</evidence>
<evidence type="ECO:0000256" key="1">
    <source>
        <dbReference type="ARBA" id="ARBA00000382"/>
    </source>
</evidence>
<comment type="caution">
    <text evidence="11">The sequence shown here is derived from an EMBL/GenBank/DDBJ whole genome shotgun (WGS) entry which is preliminary data.</text>
</comment>
<dbReference type="EMBL" id="NMPR01000072">
    <property type="protein sequence ID" value="KAA8631630.1"/>
    <property type="molecule type" value="Genomic_DNA"/>
</dbReference>
<dbReference type="Proteomes" id="UP000433876">
    <property type="component" value="Unassembled WGS sequence"/>
</dbReference>
<organism evidence="11 12">
    <name type="scientific">Sordaria macrospora</name>
    <dbReference type="NCBI Taxonomy" id="5147"/>
    <lineage>
        <taxon>Eukaryota</taxon>
        <taxon>Fungi</taxon>
        <taxon>Dikarya</taxon>
        <taxon>Ascomycota</taxon>
        <taxon>Pezizomycotina</taxon>
        <taxon>Sordariomycetes</taxon>
        <taxon>Sordariomycetidae</taxon>
        <taxon>Sordariales</taxon>
        <taxon>Sordariaceae</taxon>
        <taxon>Sordaria</taxon>
    </lineage>
</organism>
<keyword evidence="6" id="KW-0326">Glycosidase</keyword>
<dbReference type="PANTHER" id="PTHR31737:SF2">
    <property type="entry name" value="PROTEIN TOS1"/>
    <property type="match status" value="1"/>
</dbReference>
<dbReference type="InterPro" id="IPR018805">
    <property type="entry name" value="YJL171C/Tos1_C"/>
</dbReference>
<dbReference type="InterPro" id="IPR018807">
    <property type="entry name" value="YJL171C/Tos1_N"/>
</dbReference>
<dbReference type="GO" id="GO:0071555">
    <property type="term" value="P:cell wall organization"/>
    <property type="evidence" value="ECO:0007669"/>
    <property type="project" value="UniProtKB-KW"/>
</dbReference>
<dbReference type="VEuPathDB" id="FungiDB:SMAC_08058"/>
<keyword evidence="5" id="KW-0378">Hydrolase</keyword>
<dbReference type="GO" id="GO:0009277">
    <property type="term" value="C:fungal-type cell wall"/>
    <property type="evidence" value="ECO:0007669"/>
    <property type="project" value="TreeGrafter"/>
</dbReference>
<feature type="domain" description="Cell wall protein YJL171C/Tos1 N-terminal" evidence="10">
    <location>
        <begin position="68"/>
        <end position="113"/>
    </location>
</feature>
<protein>
    <recommendedName>
        <fullName evidence="3">glucan endo-1,3-beta-D-glucosidase</fullName>
        <ecNumber evidence="3">3.2.1.39</ecNumber>
    </recommendedName>
</protein>
<evidence type="ECO:0000256" key="7">
    <source>
        <dbReference type="ARBA" id="ARBA00023316"/>
    </source>
</evidence>
<proteinExistence type="inferred from homology"/>
<name>A0A8S8ZRF1_SORMA</name>
<dbReference type="AlphaFoldDB" id="A0A8S8ZRF1"/>
<dbReference type="Pfam" id="PF10290">
    <property type="entry name" value="YJL171C_Tos1_N"/>
    <property type="match status" value="1"/>
</dbReference>
<evidence type="ECO:0000313" key="11">
    <source>
        <dbReference type="EMBL" id="KAA8631630.1"/>
    </source>
</evidence>
<evidence type="ECO:0000259" key="10">
    <source>
        <dbReference type="Pfam" id="PF10290"/>
    </source>
</evidence>
<feature type="signal peptide" evidence="8">
    <location>
        <begin position="1"/>
        <end position="23"/>
    </location>
</feature>
<sequence>MASIIKVIMLFMAFLSLMGVASAIPTNLVASNATDNGIDTITDSAFSCSLFSQNRTFEDDDYYCSRVDQVIYTNVAHPGEYREVVYMNDETGECRFAEVNRTFSGEMAPFNEPQLGIYTPSGSSYSRIGYYNAAQQLTRGISFLGNRGGEGSGVVGKTFGASLSYVNPTASGSSSPQVLANEVITNEFVVMTDQDCTDGSCGYVRPGAIAKKGFLGTSRIFLMEVSMPHTGGDWPAIWIENARVPLTQHDVKWFPRPVDQNKPMKVAVLFDGAAGGGTASVKVLGGSDGGLFGQRLEEGEVGEIKKRSGGVISETDYAVRRGEA</sequence>
<evidence type="ECO:0000256" key="6">
    <source>
        <dbReference type="ARBA" id="ARBA00023295"/>
    </source>
</evidence>
<evidence type="ECO:0000313" key="12">
    <source>
        <dbReference type="Proteomes" id="UP000433876"/>
    </source>
</evidence>
<comment type="catalytic activity">
    <reaction evidence="1">
        <text>Hydrolysis of (1-&gt;3)-beta-D-glucosidic linkages in (1-&gt;3)-beta-D-glucans.</text>
        <dbReference type="EC" id="3.2.1.39"/>
    </reaction>
</comment>
<dbReference type="Pfam" id="PF10287">
    <property type="entry name" value="YJL171C_Tos1_C"/>
    <property type="match status" value="1"/>
</dbReference>
<dbReference type="EC" id="3.2.1.39" evidence="3"/>
<evidence type="ECO:0000259" key="9">
    <source>
        <dbReference type="Pfam" id="PF10287"/>
    </source>
</evidence>
<comment type="similarity">
    <text evidence="2">Belongs to the PGA52 family.</text>
</comment>